<dbReference type="SUPFAM" id="SSF55729">
    <property type="entry name" value="Acyl-CoA N-acyltransferases (Nat)"/>
    <property type="match status" value="1"/>
</dbReference>
<sequence length="136" mass="15300">MSALADLICVPPQRVHEIWPRVEAMLGRAVLRTDLSHTADIARDVLEGDGLLWLACDGEKIEAAAITLLTRTDRHLVCLITALGGENRERWVPLLEQIEDWARAEGAKRLRLMGRAGWARVLKNYHVSNIVMERAL</sequence>
<accession>A0A973WQF7</accession>
<comment type="caution">
    <text evidence="1">The sequence shown here is derived from an EMBL/GenBank/DDBJ whole genome shotgun (WGS) entry which is preliminary data.</text>
</comment>
<reference evidence="1" key="1">
    <citation type="submission" date="2020-06" db="EMBL/GenBank/DDBJ databases">
        <title>Whole Genome Sequence of Bradyrhizobium sp. Strain 66S1MB.</title>
        <authorList>
            <person name="Bromfield E."/>
            <person name="Cloutier S."/>
        </authorList>
    </citation>
    <scope>NUCLEOTIDE SEQUENCE</scope>
    <source>
        <strain evidence="1">66S1MB</strain>
    </source>
</reference>
<dbReference type="EMBL" id="JABWSX010000001">
    <property type="protein sequence ID" value="NVL07937.1"/>
    <property type="molecule type" value="Genomic_DNA"/>
</dbReference>
<gene>
    <name evidence="1" type="ORF">HU230_19740</name>
</gene>
<name>A0A973WQF7_9BRAD</name>
<dbReference type="AlphaFoldDB" id="A0A973WQF7"/>
<protein>
    <submittedName>
        <fullName evidence="1">Uncharacterized protein</fullName>
    </submittedName>
</protein>
<dbReference type="InterPro" id="IPR016181">
    <property type="entry name" value="Acyl_CoA_acyltransferase"/>
</dbReference>
<proteinExistence type="predicted"/>
<organism evidence="1">
    <name type="scientific">Bradyrhizobium quebecense</name>
    <dbReference type="NCBI Taxonomy" id="2748629"/>
    <lineage>
        <taxon>Bacteria</taxon>
        <taxon>Pseudomonadati</taxon>
        <taxon>Pseudomonadota</taxon>
        <taxon>Alphaproteobacteria</taxon>
        <taxon>Hyphomicrobiales</taxon>
        <taxon>Nitrobacteraceae</taxon>
        <taxon>Bradyrhizobium</taxon>
    </lineage>
</organism>
<evidence type="ECO:0000313" key="1">
    <source>
        <dbReference type="EMBL" id="NVL07937.1"/>
    </source>
</evidence>